<feature type="transmembrane region" description="Helical" evidence="7">
    <location>
        <begin position="179"/>
        <end position="198"/>
    </location>
</feature>
<dbReference type="VEuPathDB" id="FungiDB:CCM_09656"/>
<feature type="transmembrane region" description="Helical" evidence="7">
    <location>
        <begin position="400"/>
        <end position="423"/>
    </location>
</feature>
<name>A0A2H4SRE2_CORMI</name>
<evidence type="ECO:0000256" key="3">
    <source>
        <dbReference type="ARBA" id="ARBA00022692"/>
    </source>
</evidence>
<dbReference type="GO" id="GO:0015179">
    <property type="term" value="F:L-amino acid transmembrane transporter activity"/>
    <property type="evidence" value="ECO:0007669"/>
    <property type="project" value="TreeGrafter"/>
</dbReference>
<dbReference type="Gene3D" id="1.20.1740.10">
    <property type="entry name" value="Amino acid/polyamine transporter I"/>
    <property type="match status" value="1"/>
</dbReference>
<feature type="transmembrane region" description="Helical" evidence="7">
    <location>
        <begin position="327"/>
        <end position="352"/>
    </location>
</feature>
<evidence type="ECO:0000313" key="9">
    <source>
        <dbReference type="EMBL" id="ATY65682.1"/>
    </source>
</evidence>
<dbReference type="VEuPathDB" id="FungiDB:A9K55_002178"/>
<dbReference type="PANTHER" id="PTHR22950">
    <property type="entry name" value="AMINO ACID TRANSPORTER"/>
    <property type="match status" value="1"/>
</dbReference>
<feature type="transmembrane region" description="Helical" evidence="7">
    <location>
        <begin position="143"/>
        <end position="167"/>
    </location>
</feature>
<evidence type="ECO:0000256" key="7">
    <source>
        <dbReference type="SAM" id="Phobius"/>
    </source>
</evidence>
<dbReference type="Proteomes" id="UP000323067">
    <property type="component" value="Chromosome iii"/>
</dbReference>
<evidence type="ECO:0000256" key="5">
    <source>
        <dbReference type="ARBA" id="ARBA00023136"/>
    </source>
</evidence>
<feature type="transmembrane region" description="Helical" evidence="7">
    <location>
        <begin position="373"/>
        <end position="394"/>
    </location>
</feature>
<dbReference type="Pfam" id="PF01490">
    <property type="entry name" value="Aa_trans"/>
    <property type="match status" value="1"/>
</dbReference>
<feature type="compositionally biased region" description="Basic and acidic residues" evidence="6">
    <location>
        <begin position="21"/>
        <end position="36"/>
    </location>
</feature>
<keyword evidence="3 7" id="KW-0812">Transmembrane</keyword>
<feature type="domain" description="Amino acid transporter transmembrane" evidence="8">
    <location>
        <begin position="64"/>
        <end position="459"/>
    </location>
</feature>
<feature type="region of interest" description="Disordered" evidence="6">
    <location>
        <begin position="1"/>
        <end position="44"/>
    </location>
</feature>
<evidence type="ECO:0000256" key="1">
    <source>
        <dbReference type="ARBA" id="ARBA00004141"/>
    </source>
</evidence>
<evidence type="ECO:0000256" key="2">
    <source>
        <dbReference type="ARBA" id="ARBA00008066"/>
    </source>
</evidence>
<sequence>MTNNQDMIEKPRAGVDTTVADPEKIQERSSFEDDASKTPQVGVVGDAHPGDDDNLFGGGKTYRTLGMWDTTLVLATNQVGLGILTLPAILKTLGLVPGLVAIVGLGVVSWYTAYELLQFYRAHPHVVNMVDMARIVGGRPLELIFGIGLLFKVMMTCGSATVTLSIAFNTLSNHSTCTVAFAAAGAFCCWVLCLPRTFKFVAQAGLPATISIIVAVFIVIISLGVAGHPRGEVQGWAKEVVIIGHPSFREGVTACLKVCYAYAGNVGFVSYMAEMKNPSRDFPKALTILQVFSVLLYVLTAVTIYALSGQAVRSPALGSAPDIPAKVAYAIALPAILSTGMVFGHTAVKYIYVVVLRATKTTHRATENSLRSWGLWVGSASLFWVLAFVLASAIPIFDSIVSISSATFVAWFTFGVSGVFWYHRNWQEKFARKNIPLAIVNALLILQSLFMNGVGMWASVEGLLDVYNTPGKLEGSFTCADNSIF</sequence>
<evidence type="ECO:0000256" key="6">
    <source>
        <dbReference type="SAM" id="MobiDB-lite"/>
    </source>
</evidence>
<feature type="transmembrane region" description="Helical" evidence="7">
    <location>
        <begin position="93"/>
        <end position="113"/>
    </location>
</feature>
<accession>A0A2H4SRE2</accession>
<feature type="transmembrane region" description="Helical" evidence="7">
    <location>
        <begin position="435"/>
        <end position="458"/>
    </location>
</feature>
<organism evidence="9 10">
    <name type="scientific">Cordyceps militaris</name>
    <name type="common">Caterpillar fungus</name>
    <name type="synonym">Clavaria militaris</name>
    <dbReference type="NCBI Taxonomy" id="73501"/>
    <lineage>
        <taxon>Eukaryota</taxon>
        <taxon>Fungi</taxon>
        <taxon>Dikarya</taxon>
        <taxon>Ascomycota</taxon>
        <taxon>Pezizomycotina</taxon>
        <taxon>Sordariomycetes</taxon>
        <taxon>Hypocreomycetidae</taxon>
        <taxon>Hypocreales</taxon>
        <taxon>Cordycipitaceae</taxon>
        <taxon>Cordyceps</taxon>
    </lineage>
</organism>
<evidence type="ECO:0000256" key="4">
    <source>
        <dbReference type="ARBA" id="ARBA00022989"/>
    </source>
</evidence>
<keyword evidence="4 7" id="KW-1133">Transmembrane helix</keyword>
<dbReference type="OrthoDB" id="294730at2759"/>
<dbReference type="PANTHER" id="PTHR22950:SF479">
    <property type="entry name" value="AMINO ACID TRANSPORTER (EUROFUNG)-RELATED"/>
    <property type="match status" value="1"/>
</dbReference>
<dbReference type="AlphaFoldDB" id="A0A2H4SRE2"/>
<evidence type="ECO:0000313" key="10">
    <source>
        <dbReference type="Proteomes" id="UP000323067"/>
    </source>
</evidence>
<proteinExistence type="inferred from homology"/>
<dbReference type="EMBL" id="CP023326">
    <property type="protein sequence ID" value="ATY65682.1"/>
    <property type="molecule type" value="Genomic_DNA"/>
</dbReference>
<protein>
    <submittedName>
        <fullName evidence="9">Amino acid transporter</fullName>
    </submittedName>
</protein>
<comment type="subcellular location">
    <subcellularLocation>
        <location evidence="1">Membrane</location>
        <topology evidence="1">Multi-pass membrane protein</topology>
    </subcellularLocation>
</comment>
<evidence type="ECO:0000259" key="8">
    <source>
        <dbReference type="Pfam" id="PF01490"/>
    </source>
</evidence>
<reference evidence="9 10" key="1">
    <citation type="journal article" date="2017" name="BMC Genomics">
        <title>Chromosome level assembly and secondary metabolite potential of the parasitic fungus Cordyceps militaris.</title>
        <authorList>
            <person name="Kramer G.J."/>
            <person name="Nodwell J.R."/>
        </authorList>
    </citation>
    <scope>NUCLEOTIDE SEQUENCE [LARGE SCALE GENOMIC DNA]</scope>
    <source>
        <strain evidence="9 10">ATCC 34164</strain>
    </source>
</reference>
<keyword evidence="5 7" id="KW-0472">Membrane</keyword>
<dbReference type="InterPro" id="IPR013057">
    <property type="entry name" value="AA_transpt_TM"/>
</dbReference>
<dbReference type="GO" id="GO:0016020">
    <property type="term" value="C:membrane"/>
    <property type="evidence" value="ECO:0007669"/>
    <property type="project" value="UniProtKB-SubCell"/>
</dbReference>
<feature type="transmembrane region" description="Helical" evidence="7">
    <location>
        <begin position="204"/>
        <end position="226"/>
    </location>
</feature>
<comment type="similarity">
    <text evidence="2">Belongs to the amino acid/polyamine transporter 2 family.</text>
</comment>
<feature type="transmembrane region" description="Helical" evidence="7">
    <location>
        <begin position="285"/>
        <end position="307"/>
    </location>
</feature>
<gene>
    <name evidence="9" type="ORF">A9K55_002178</name>
</gene>